<keyword evidence="4" id="KW-1133">Transmembrane helix</keyword>
<dbReference type="SMART" id="SM00342">
    <property type="entry name" value="HTH_ARAC"/>
    <property type="match status" value="1"/>
</dbReference>
<dbReference type="SUPFAM" id="SSF46689">
    <property type="entry name" value="Homeodomain-like"/>
    <property type="match status" value="1"/>
</dbReference>
<keyword evidence="1" id="KW-0805">Transcription regulation</keyword>
<dbReference type="GO" id="GO:0003700">
    <property type="term" value="F:DNA-binding transcription factor activity"/>
    <property type="evidence" value="ECO:0007669"/>
    <property type="project" value="InterPro"/>
</dbReference>
<dbReference type="InterPro" id="IPR018060">
    <property type="entry name" value="HTH_AraC"/>
</dbReference>
<dbReference type="PANTHER" id="PTHR43280">
    <property type="entry name" value="ARAC-FAMILY TRANSCRIPTIONAL REGULATOR"/>
    <property type="match status" value="1"/>
</dbReference>
<feature type="transmembrane region" description="Helical" evidence="4">
    <location>
        <begin position="298"/>
        <end position="319"/>
    </location>
</feature>
<evidence type="ECO:0000256" key="4">
    <source>
        <dbReference type="SAM" id="Phobius"/>
    </source>
</evidence>
<comment type="caution">
    <text evidence="6">The sequence shown here is derived from an EMBL/GenBank/DDBJ whole genome shotgun (WGS) entry which is preliminary data.</text>
</comment>
<dbReference type="InterPro" id="IPR011623">
    <property type="entry name" value="7TMR_DISM_rcpt_extracell_dom1"/>
</dbReference>
<dbReference type="GO" id="GO:0043565">
    <property type="term" value="F:sequence-specific DNA binding"/>
    <property type="evidence" value="ECO:0007669"/>
    <property type="project" value="InterPro"/>
</dbReference>
<sequence>MEKISRMLFLFLMITITSCVTESIENKNVTNHFEFYLDSSKEIPFTQILKTETWFQISNTQLSFNFTNDVIWLRGKTNDLQFAKGRILSLDWKALDSAILYYPVNQKEYQTFETGDMIPKSKWTIPDALFPSFQIPNKKFGDYLYIRIQSKSLISFPIRSMDERAFNKRNILETAIIWMILGICAVMFVFALFYFFAFGLSEFFFYAGYVVCTVLWYNGQYGNAYDVLWPESPWWQNKAILVFSTLGIPFSFQFVRMFLNTKVNNPTIDKILLFMGIIAMFCIPAILTSYTTKIFSRIATYIYLISIPLILGTALRNYFKGEKRILFFLISWGSYFIVSYNTMFYFLGILPYSTPLLYSAVFIFPIDLFFLLFNLLQKYETLEGERNEILHRILTLNIDSNQNKRYLKSKLNSINTEETLAKLEFWMRESKPYLDEKLDLEIASMAIGLTVQQTSELLNSKLGVSFRSYLNSFRITEAKKILKENPETSILSVAYTTGFGSKTAFNVEFKKSTGMSPLQYRQLGETNN</sequence>
<dbReference type="Gene3D" id="1.10.10.60">
    <property type="entry name" value="Homeodomain-like"/>
    <property type="match status" value="1"/>
</dbReference>
<dbReference type="PROSITE" id="PS01124">
    <property type="entry name" value="HTH_ARAC_FAMILY_2"/>
    <property type="match status" value="1"/>
</dbReference>
<keyword evidence="3" id="KW-0804">Transcription</keyword>
<dbReference type="PROSITE" id="PS00041">
    <property type="entry name" value="HTH_ARAC_FAMILY_1"/>
    <property type="match status" value="1"/>
</dbReference>
<feature type="transmembrane region" description="Helical" evidence="4">
    <location>
        <begin position="271"/>
        <end position="292"/>
    </location>
</feature>
<keyword evidence="2 6" id="KW-0238">DNA-binding</keyword>
<name>A0A4R8ML25_LEPME</name>
<dbReference type="Pfam" id="PF07695">
    <property type="entry name" value="7TMR-DISM_7TM"/>
    <property type="match status" value="1"/>
</dbReference>
<evidence type="ECO:0000313" key="7">
    <source>
        <dbReference type="Proteomes" id="UP000294684"/>
    </source>
</evidence>
<dbReference type="EMBL" id="SORO01000003">
    <property type="protein sequence ID" value="TDY68002.1"/>
    <property type="molecule type" value="Genomic_DNA"/>
</dbReference>
<reference evidence="6 7" key="1">
    <citation type="submission" date="2019-03" db="EMBL/GenBank/DDBJ databases">
        <title>Genomic Encyclopedia of Archaeal and Bacterial Type Strains, Phase II (KMG-II): from individual species to whole genera.</title>
        <authorList>
            <person name="Goeker M."/>
        </authorList>
    </citation>
    <scope>NUCLEOTIDE SEQUENCE [LARGE SCALE GENOMIC DNA]</scope>
    <source>
        <strain evidence="6 7">DSM 21537</strain>
    </source>
</reference>
<keyword evidence="4" id="KW-0472">Membrane</keyword>
<dbReference type="InterPro" id="IPR011622">
    <property type="entry name" value="7TMR_DISM_rcpt_extracell_dom2"/>
</dbReference>
<dbReference type="AlphaFoldDB" id="A0A4R8ML25"/>
<dbReference type="STRING" id="1193051.LEP1GSC017_0781"/>
<feature type="transmembrane region" description="Helical" evidence="4">
    <location>
        <begin position="203"/>
        <end position="219"/>
    </location>
</feature>
<dbReference type="InterPro" id="IPR018062">
    <property type="entry name" value="HTH_AraC-typ_CS"/>
</dbReference>
<gene>
    <name evidence="6" type="ORF">CLV96_3559</name>
</gene>
<dbReference type="Pfam" id="PF12833">
    <property type="entry name" value="HTH_18"/>
    <property type="match status" value="1"/>
</dbReference>
<dbReference type="Proteomes" id="UP000294684">
    <property type="component" value="Unassembled WGS sequence"/>
</dbReference>
<keyword evidence="4" id="KW-0812">Transmembrane</keyword>
<evidence type="ECO:0000259" key="5">
    <source>
        <dbReference type="PROSITE" id="PS01124"/>
    </source>
</evidence>
<evidence type="ECO:0000256" key="2">
    <source>
        <dbReference type="ARBA" id="ARBA00023125"/>
    </source>
</evidence>
<feature type="domain" description="HTH araC/xylS-type" evidence="5">
    <location>
        <begin position="434"/>
        <end position="523"/>
    </location>
</feature>
<feature type="transmembrane region" description="Helical" evidence="4">
    <location>
        <begin position="326"/>
        <end position="350"/>
    </location>
</feature>
<feature type="transmembrane region" description="Helical" evidence="4">
    <location>
        <begin position="175"/>
        <end position="196"/>
    </location>
</feature>
<dbReference type="PROSITE" id="PS51257">
    <property type="entry name" value="PROKAR_LIPOPROTEIN"/>
    <property type="match status" value="1"/>
</dbReference>
<dbReference type="Pfam" id="PF07696">
    <property type="entry name" value="7TMR-DISMED2"/>
    <property type="match status" value="1"/>
</dbReference>
<dbReference type="InterPro" id="IPR009057">
    <property type="entry name" value="Homeodomain-like_sf"/>
</dbReference>
<feature type="transmembrane region" description="Helical" evidence="4">
    <location>
        <begin position="356"/>
        <end position="376"/>
    </location>
</feature>
<evidence type="ECO:0000256" key="1">
    <source>
        <dbReference type="ARBA" id="ARBA00023015"/>
    </source>
</evidence>
<evidence type="ECO:0000313" key="6">
    <source>
        <dbReference type="EMBL" id="TDY68002.1"/>
    </source>
</evidence>
<protein>
    <submittedName>
        <fullName evidence="6">AraC-like DNA-binding protein</fullName>
    </submittedName>
</protein>
<dbReference type="PANTHER" id="PTHR43280:SF29">
    <property type="entry name" value="ARAC-FAMILY TRANSCRIPTIONAL REGULATOR"/>
    <property type="match status" value="1"/>
</dbReference>
<evidence type="ECO:0000256" key="3">
    <source>
        <dbReference type="ARBA" id="ARBA00023163"/>
    </source>
</evidence>
<organism evidence="6 7">
    <name type="scientific">Leptospira meyeri</name>
    <dbReference type="NCBI Taxonomy" id="29508"/>
    <lineage>
        <taxon>Bacteria</taxon>
        <taxon>Pseudomonadati</taxon>
        <taxon>Spirochaetota</taxon>
        <taxon>Spirochaetia</taxon>
        <taxon>Leptospirales</taxon>
        <taxon>Leptospiraceae</taxon>
        <taxon>Leptospira</taxon>
    </lineage>
</organism>
<dbReference type="Gene3D" id="2.60.40.2380">
    <property type="match status" value="1"/>
</dbReference>
<accession>A0A4R8ML25</accession>
<keyword evidence="7" id="KW-1185">Reference proteome</keyword>
<feature type="transmembrane region" description="Helical" evidence="4">
    <location>
        <begin position="239"/>
        <end position="259"/>
    </location>
</feature>
<proteinExistence type="predicted"/>